<name>A0A0F9F6W1_9ZZZZ</name>
<evidence type="ECO:0008006" key="2">
    <source>
        <dbReference type="Google" id="ProtNLM"/>
    </source>
</evidence>
<sequence>MGFSFEKLNVYNKANEFVNDIYLLTKAFPRDEMFSLTSQLRRAAVSIPVNIAEGSARTKKDFNRFIDMARGSIFECVTILRIALEQEYLNQKRYIDLEDKLTNLSKMFSGLKRSISQ</sequence>
<protein>
    <recommendedName>
        <fullName evidence="2">Four helix bundle protein</fullName>
    </recommendedName>
</protein>
<gene>
    <name evidence="1" type="ORF">LCGC14_2066910</name>
</gene>
<dbReference type="InterPro" id="IPR036583">
    <property type="entry name" value="23S_rRNA_IVS_sf"/>
</dbReference>
<dbReference type="Gene3D" id="1.20.1440.60">
    <property type="entry name" value="23S rRNA-intervening sequence"/>
    <property type="match status" value="1"/>
</dbReference>
<evidence type="ECO:0000313" key="1">
    <source>
        <dbReference type="EMBL" id="KKL74236.1"/>
    </source>
</evidence>
<dbReference type="AlphaFoldDB" id="A0A0F9F6W1"/>
<comment type="caution">
    <text evidence="1">The sequence shown here is derived from an EMBL/GenBank/DDBJ whole genome shotgun (WGS) entry which is preliminary data.</text>
</comment>
<dbReference type="NCBIfam" id="TIGR02436">
    <property type="entry name" value="four helix bundle protein"/>
    <property type="match status" value="1"/>
</dbReference>
<dbReference type="PANTHER" id="PTHR38471:SF2">
    <property type="entry name" value="FOUR HELIX BUNDLE PROTEIN"/>
    <property type="match status" value="1"/>
</dbReference>
<dbReference type="SUPFAM" id="SSF158446">
    <property type="entry name" value="IVS-encoded protein-like"/>
    <property type="match status" value="1"/>
</dbReference>
<organism evidence="1">
    <name type="scientific">marine sediment metagenome</name>
    <dbReference type="NCBI Taxonomy" id="412755"/>
    <lineage>
        <taxon>unclassified sequences</taxon>
        <taxon>metagenomes</taxon>
        <taxon>ecological metagenomes</taxon>
    </lineage>
</organism>
<dbReference type="PANTHER" id="PTHR38471">
    <property type="entry name" value="FOUR HELIX BUNDLE PROTEIN"/>
    <property type="match status" value="1"/>
</dbReference>
<dbReference type="EMBL" id="LAZR01024719">
    <property type="protein sequence ID" value="KKL74236.1"/>
    <property type="molecule type" value="Genomic_DNA"/>
</dbReference>
<accession>A0A0F9F6W1</accession>
<dbReference type="InterPro" id="IPR012657">
    <property type="entry name" value="23S_rRNA-intervening_sequence"/>
</dbReference>
<dbReference type="Pfam" id="PF05635">
    <property type="entry name" value="23S_rRNA_IVP"/>
    <property type="match status" value="1"/>
</dbReference>
<proteinExistence type="predicted"/>
<dbReference type="CDD" id="cd16377">
    <property type="entry name" value="23S_rRNA_IVP_like"/>
    <property type="match status" value="1"/>
</dbReference>
<reference evidence="1" key="1">
    <citation type="journal article" date="2015" name="Nature">
        <title>Complex archaea that bridge the gap between prokaryotes and eukaryotes.</title>
        <authorList>
            <person name="Spang A."/>
            <person name="Saw J.H."/>
            <person name="Jorgensen S.L."/>
            <person name="Zaremba-Niedzwiedzka K."/>
            <person name="Martijn J."/>
            <person name="Lind A.E."/>
            <person name="van Eijk R."/>
            <person name="Schleper C."/>
            <person name="Guy L."/>
            <person name="Ettema T.J."/>
        </authorList>
    </citation>
    <scope>NUCLEOTIDE SEQUENCE</scope>
</reference>